<comment type="similarity">
    <text evidence="8">Belongs to the major facilitator superfamily. Phosphate:H(+) symporter (TC 2.A.1.9) family.</text>
</comment>
<feature type="transmembrane region" description="Helical" evidence="9">
    <location>
        <begin position="545"/>
        <end position="565"/>
    </location>
</feature>
<dbReference type="GO" id="GO:0080054">
    <property type="term" value="F:low-affinity nitrate transmembrane transporter activity"/>
    <property type="evidence" value="ECO:0007669"/>
    <property type="project" value="UniProtKB-ARBA"/>
</dbReference>
<dbReference type="CDD" id="cd17417">
    <property type="entry name" value="MFS_NPF5"/>
    <property type="match status" value="1"/>
</dbReference>
<dbReference type="AlphaFoldDB" id="A0A2R6Q1B5"/>
<dbReference type="PROSITE" id="PS01022">
    <property type="entry name" value="PTR2_1"/>
    <property type="match status" value="1"/>
</dbReference>
<dbReference type="GO" id="GO:0071916">
    <property type="term" value="F:dipeptide transmembrane transporter activity"/>
    <property type="evidence" value="ECO:0007669"/>
    <property type="project" value="InterPro"/>
</dbReference>
<evidence type="ECO:0000256" key="1">
    <source>
        <dbReference type="ARBA" id="ARBA00004141"/>
    </source>
</evidence>
<evidence type="ECO:0000256" key="7">
    <source>
        <dbReference type="ARBA" id="ARBA00023136"/>
    </source>
</evidence>
<feature type="transmembrane region" description="Helical" evidence="9">
    <location>
        <begin position="335"/>
        <end position="359"/>
    </location>
</feature>
<feature type="transmembrane region" description="Helical" evidence="9">
    <location>
        <begin position="457"/>
        <end position="481"/>
    </location>
</feature>
<feature type="transmembrane region" description="Helical" evidence="9">
    <location>
        <begin position="502"/>
        <end position="521"/>
    </location>
</feature>
<dbReference type="InterPro" id="IPR018456">
    <property type="entry name" value="PTR2_symporter_CS"/>
</dbReference>
<comment type="caution">
    <text evidence="10">The sequence shown here is derived from an EMBL/GenBank/DDBJ whole genome shotgun (WGS) entry which is preliminary data.</text>
</comment>
<dbReference type="SUPFAM" id="SSF103473">
    <property type="entry name" value="MFS general substrate transporter"/>
    <property type="match status" value="1"/>
</dbReference>
<dbReference type="Gramene" id="PSS00167">
    <property type="protein sequence ID" value="PSS00167"/>
    <property type="gene ID" value="CEY00_Acc24136"/>
</dbReference>
<dbReference type="InterPro" id="IPR036259">
    <property type="entry name" value="MFS_trans_sf"/>
</dbReference>
<reference evidence="11" key="2">
    <citation type="journal article" date="2018" name="BMC Genomics">
        <title>A manually annotated Actinidia chinensis var. chinensis (kiwifruit) genome highlights the challenges associated with draft genomes and gene prediction in plants.</title>
        <authorList>
            <person name="Pilkington S.M."/>
            <person name="Crowhurst R."/>
            <person name="Hilario E."/>
            <person name="Nardozza S."/>
            <person name="Fraser L."/>
            <person name="Peng Y."/>
            <person name="Gunaseelan K."/>
            <person name="Simpson R."/>
            <person name="Tahir J."/>
            <person name="Deroles S.C."/>
            <person name="Templeton K."/>
            <person name="Luo Z."/>
            <person name="Davy M."/>
            <person name="Cheng C."/>
            <person name="McNeilage M."/>
            <person name="Scaglione D."/>
            <person name="Liu Y."/>
            <person name="Zhang Q."/>
            <person name="Datson P."/>
            <person name="De Silva N."/>
            <person name="Gardiner S.E."/>
            <person name="Bassett H."/>
            <person name="Chagne D."/>
            <person name="McCallum J."/>
            <person name="Dzierzon H."/>
            <person name="Deng C."/>
            <person name="Wang Y.Y."/>
            <person name="Barron L."/>
            <person name="Manako K."/>
            <person name="Bowen J."/>
            <person name="Foster T.M."/>
            <person name="Erridge Z.A."/>
            <person name="Tiffin H."/>
            <person name="Waite C.N."/>
            <person name="Davies K.M."/>
            <person name="Grierson E.P."/>
            <person name="Laing W.A."/>
            <person name="Kirk R."/>
            <person name="Chen X."/>
            <person name="Wood M."/>
            <person name="Montefiori M."/>
            <person name="Brummell D.A."/>
            <person name="Schwinn K.E."/>
            <person name="Catanach A."/>
            <person name="Fullerton C."/>
            <person name="Li D."/>
            <person name="Meiyalaghan S."/>
            <person name="Nieuwenhuizen N."/>
            <person name="Read N."/>
            <person name="Prakash R."/>
            <person name="Hunter D."/>
            <person name="Zhang H."/>
            <person name="McKenzie M."/>
            <person name="Knabel M."/>
            <person name="Harris A."/>
            <person name="Allan A.C."/>
            <person name="Gleave A."/>
            <person name="Chen A."/>
            <person name="Janssen B.J."/>
            <person name="Plunkett B."/>
            <person name="Ampomah-Dwamena C."/>
            <person name="Voogd C."/>
            <person name="Leif D."/>
            <person name="Lafferty D."/>
            <person name="Souleyre E.J.F."/>
            <person name="Varkonyi-Gasic E."/>
            <person name="Gambi F."/>
            <person name="Hanley J."/>
            <person name="Yao J.L."/>
            <person name="Cheung J."/>
            <person name="David K.M."/>
            <person name="Warren B."/>
            <person name="Marsh K."/>
            <person name="Snowden K.C."/>
            <person name="Lin-Wang K."/>
            <person name="Brian L."/>
            <person name="Martinez-Sanchez M."/>
            <person name="Wang M."/>
            <person name="Ileperuma N."/>
            <person name="Macnee N."/>
            <person name="Campin R."/>
            <person name="McAtee P."/>
            <person name="Drummond R.S.M."/>
            <person name="Espley R.V."/>
            <person name="Ireland H.S."/>
            <person name="Wu R."/>
            <person name="Atkinson R.G."/>
            <person name="Karunairetnam S."/>
            <person name="Bulley S."/>
            <person name="Chunkath S."/>
            <person name="Hanley Z."/>
            <person name="Storey R."/>
            <person name="Thrimawithana A.H."/>
            <person name="Thomson S."/>
            <person name="David C."/>
            <person name="Testolin R."/>
            <person name="Huang H."/>
            <person name="Hellens R.P."/>
            <person name="Schaffer R.J."/>
        </authorList>
    </citation>
    <scope>NUCLEOTIDE SEQUENCE [LARGE SCALE GENOMIC DNA]</scope>
    <source>
        <strain evidence="11">cv. Red5</strain>
    </source>
</reference>
<feature type="transmembrane region" description="Helical" evidence="9">
    <location>
        <begin position="229"/>
        <end position="250"/>
    </location>
</feature>
<dbReference type="FunFam" id="1.20.1250.20:FF:000147">
    <property type="entry name" value="Protein NRT1/ PTR family 5.10"/>
    <property type="match status" value="1"/>
</dbReference>
<dbReference type="InParanoid" id="A0A2R6Q1B5"/>
<dbReference type="Gene3D" id="1.20.1250.20">
    <property type="entry name" value="MFS general substrate transporter like domains"/>
    <property type="match status" value="1"/>
</dbReference>
<keyword evidence="4" id="KW-0597">Phosphoprotein</keyword>
<evidence type="ECO:0000313" key="11">
    <source>
        <dbReference type="Proteomes" id="UP000241394"/>
    </source>
</evidence>
<dbReference type="GO" id="GO:0009705">
    <property type="term" value="C:plant-type vacuole membrane"/>
    <property type="evidence" value="ECO:0007669"/>
    <property type="project" value="UniProtKB-ARBA"/>
</dbReference>
<evidence type="ECO:0000256" key="4">
    <source>
        <dbReference type="ARBA" id="ARBA00022553"/>
    </source>
</evidence>
<dbReference type="OrthoDB" id="8904098at2759"/>
<proteinExistence type="inferred from homology"/>
<evidence type="ECO:0000256" key="2">
    <source>
        <dbReference type="ARBA" id="ARBA00005982"/>
    </source>
</evidence>
<evidence type="ECO:0000313" key="10">
    <source>
        <dbReference type="EMBL" id="PSS00167.1"/>
    </source>
</evidence>
<evidence type="ECO:0000256" key="6">
    <source>
        <dbReference type="ARBA" id="ARBA00022989"/>
    </source>
</evidence>
<dbReference type="OMA" id="VNTWFGI"/>
<name>A0A2R6Q1B5_ACTCC</name>
<keyword evidence="6 9" id="KW-1133">Transmembrane helix</keyword>
<dbReference type="InterPro" id="IPR044739">
    <property type="entry name" value="NRT1/PTR"/>
</dbReference>
<evidence type="ECO:0000256" key="5">
    <source>
        <dbReference type="ARBA" id="ARBA00022692"/>
    </source>
</evidence>
<dbReference type="InterPro" id="IPR000109">
    <property type="entry name" value="POT_fam"/>
</dbReference>
<evidence type="ECO:0000256" key="3">
    <source>
        <dbReference type="ARBA" id="ARBA00022448"/>
    </source>
</evidence>
<feature type="transmembrane region" description="Helical" evidence="9">
    <location>
        <begin position="154"/>
        <end position="171"/>
    </location>
</feature>
<keyword evidence="3" id="KW-0813">Transport</keyword>
<keyword evidence="5 9" id="KW-0812">Transmembrane</keyword>
<feature type="transmembrane region" description="Helical" evidence="9">
    <location>
        <begin position="115"/>
        <end position="134"/>
    </location>
</feature>
<reference evidence="10 11" key="1">
    <citation type="submission" date="2017-07" db="EMBL/GenBank/DDBJ databases">
        <title>An improved, manually edited Actinidia chinensis var. chinensis (kiwifruit) genome highlights the challenges associated with draft genomes and gene prediction in plants.</title>
        <authorList>
            <person name="Pilkington S."/>
            <person name="Crowhurst R."/>
            <person name="Hilario E."/>
            <person name="Nardozza S."/>
            <person name="Fraser L."/>
            <person name="Peng Y."/>
            <person name="Gunaseelan K."/>
            <person name="Simpson R."/>
            <person name="Tahir J."/>
            <person name="Deroles S."/>
            <person name="Templeton K."/>
            <person name="Luo Z."/>
            <person name="Davy M."/>
            <person name="Cheng C."/>
            <person name="Mcneilage M."/>
            <person name="Scaglione D."/>
            <person name="Liu Y."/>
            <person name="Zhang Q."/>
            <person name="Datson P."/>
            <person name="De Silva N."/>
            <person name="Gardiner S."/>
            <person name="Bassett H."/>
            <person name="Chagne D."/>
            <person name="Mccallum J."/>
            <person name="Dzierzon H."/>
            <person name="Deng C."/>
            <person name="Wang Y.-Y."/>
            <person name="Barron N."/>
            <person name="Manako K."/>
            <person name="Bowen J."/>
            <person name="Foster T."/>
            <person name="Erridge Z."/>
            <person name="Tiffin H."/>
            <person name="Waite C."/>
            <person name="Davies K."/>
            <person name="Grierson E."/>
            <person name="Laing W."/>
            <person name="Kirk R."/>
            <person name="Chen X."/>
            <person name="Wood M."/>
            <person name="Montefiori M."/>
            <person name="Brummell D."/>
            <person name="Schwinn K."/>
            <person name="Catanach A."/>
            <person name="Fullerton C."/>
            <person name="Li D."/>
            <person name="Meiyalaghan S."/>
            <person name="Nieuwenhuizen N."/>
            <person name="Read N."/>
            <person name="Prakash R."/>
            <person name="Hunter D."/>
            <person name="Zhang H."/>
            <person name="Mckenzie M."/>
            <person name="Knabel M."/>
            <person name="Harris A."/>
            <person name="Allan A."/>
            <person name="Chen A."/>
            <person name="Janssen B."/>
            <person name="Plunkett B."/>
            <person name="Dwamena C."/>
            <person name="Voogd C."/>
            <person name="Leif D."/>
            <person name="Lafferty D."/>
            <person name="Souleyre E."/>
            <person name="Varkonyi-Gasic E."/>
            <person name="Gambi F."/>
            <person name="Hanley J."/>
            <person name="Yao J.-L."/>
            <person name="Cheung J."/>
            <person name="David K."/>
            <person name="Warren B."/>
            <person name="Marsh K."/>
            <person name="Snowden K."/>
            <person name="Lin-Wang K."/>
            <person name="Brian L."/>
            <person name="Martinez-Sanchez M."/>
            <person name="Wang M."/>
            <person name="Ileperuma N."/>
            <person name="Macnee N."/>
            <person name="Campin R."/>
            <person name="Mcatee P."/>
            <person name="Drummond R."/>
            <person name="Espley R."/>
            <person name="Ireland H."/>
            <person name="Wu R."/>
            <person name="Atkinson R."/>
            <person name="Karunairetnam S."/>
            <person name="Bulley S."/>
            <person name="Chunkath S."/>
            <person name="Hanley Z."/>
            <person name="Storey R."/>
            <person name="Thrimawithana A."/>
            <person name="Thomson S."/>
            <person name="David C."/>
            <person name="Testolin R."/>
        </authorList>
    </citation>
    <scope>NUCLEOTIDE SEQUENCE [LARGE SCALE GENOMIC DNA]</scope>
    <source>
        <strain evidence="11">cv. Red5</strain>
        <tissue evidence="10">Young leaf</tissue>
    </source>
</reference>
<feature type="transmembrane region" description="Helical" evidence="9">
    <location>
        <begin position="88"/>
        <end position="108"/>
    </location>
</feature>
<comment type="similarity">
    <text evidence="2">Belongs to the major facilitator superfamily. Proton-dependent oligopeptide transporter (POT/PTR) (TC 2.A.17) family.</text>
</comment>
<dbReference type="Proteomes" id="UP000241394">
    <property type="component" value="Chromosome LG21"/>
</dbReference>
<dbReference type="Pfam" id="PF00854">
    <property type="entry name" value="PTR2"/>
    <property type="match status" value="1"/>
</dbReference>
<dbReference type="FunCoup" id="A0A2R6Q1B5">
    <property type="interactions" value="2337"/>
</dbReference>
<sequence>MTISTVSEISEAESSPLLDSSVDYGSGVDYKGRPVNRSKSGGWRSAFFIIGVELTERFAYYGISSNLVVYLTGRLGQSKASAAQKVNTWMGVSMLLPILGAFIADSYLGRYRTILIASLLYILGLGLLTLSAVLPSLSFSYCKNGANIMSCSPPQFQVIFFFFSLYLVAVAQGGHKPCVQAFGADQFDGRDSEECKAKSSFFNWWYFGLNVGPMAAYLFLNYIQDNLNWGLGFGIPCISMAVALVVFLIGTRTYRYTKGSNKNPFFRIGKVFINAARNWRTSSSAVLVEQEAQGTLPHQSSQQFKFLYKALLTPVDSKEEEVVCRISDVEEAKAVLRLVPIWVTCLSYAIVFAQSSTFFTEQGTTMDRSIWPGFDIPPASLQFFITLTIIFLIPTYDRIFVPLARSVVGKPSGITMLERIGAGMFVSIFCMVVSAVVEMKRLKTVRDFGLVDMPEAIIPMSIWWLVPQYILLGIGDVFAIVGMQEFFYDQVPNELKSAGLSLYLSVLGVGSFLSSFLIIVIEKTTCGEDQDCWLSDNLNRAHLDFFYWLLAGLSTVGLVTFMFFAKSYVYN</sequence>
<evidence type="ECO:0000256" key="8">
    <source>
        <dbReference type="ARBA" id="ARBA00044504"/>
    </source>
</evidence>
<accession>A0A2R6Q1B5</accession>
<gene>
    <name evidence="10" type="ORF">CEY00_Acc24136</name>
</gene>
<evidence type="ECO:0000256" key="9">
    <source>
        <dbReference type="SAM" id="Phobius"/>
    </source>
</evidence>
<keyword evidence="11" id="KW-1185">Reference proteome</keyword>
<dbReference type="PANTHER" id="PTHR11654">
    <property type="entry name" value="OLIGOPEPTIDE TRANSPORTER-RELATED"/>
    <property type="match status" value="1"/>
</dbReference>
<feature type="transmembrane region" description="Helical" evidence="9">
    <location>
        <begin position="379"/>
        <end position="396"/>
    </location>
</feature>
<feature type="transmembrane region" description="Helical" evidence="9">
    <location>
        <begin position="204"/>
        <end position="223"/>
    </location>
</feature>
<dbReference type="GO" id="GO:0042937">
    <property type="term" value="F:tripeptide transmembrane transporter activity"/>
    <property type="evidence" value="ECO:0007669"/>
    <property type="project" value="InterPro"/>
</dbReference>
<organism evidence="10 11">
    <name type="scientific">Actinidia chinensis var. chinensis</name>
    <name type="common">Chinese soft-hair kiwi</name>
    <dbReference type="NCBI Taxonomy" id="1590841"/>
    <lineage>
        <taxon>Eukaryota</taxon>
        <taxon>Viridiplantae</taxon>
        <taxon>Streptophyta</taxon>
        <taxon>Embryophyta</taxon>
        <taxon>Tracheophyta</taxon>
        <taxon>Spermatophyta</taxon>
        <taxon>Magnoliopsida</taxon>
        <taxon>eudicotyledons</taxon>
        <taxon>Gunneridae</taxon>
        <taxon>Pentapetalae</taxon>
        <taxon>asterids</taxon>
        <taxon>Ericales</taxon>
        <taxon>Actinidiaceae</taxon>
        <taxon>Actinidia</taxon>
    </lineage>
</organism>
<dbReference type="EMBL" id="NKQK01000021">
    <property type="protein sequence ID" value="PSS00167.1"/>
    <property type="molecule type" value="Genomic_DNA"/>
</dbReference>
<feature type="transmembrane region" description="Helical" evidence="9">
    <location>
        <begin position="417"/>
        <end position="437"/>
    </location>
</feature>
<keyword evidence="7 9" id="KW-0472">Membrane</keyword>
<protein>
    <submittedName>
        <fullName evidence="10">Protein NRT1/ PTR FAMILY 5.10 like</fullName>
    </submittedName>
</protein>
<comment type="subcellular location">
    <subcellularLocation>
        <location evidence="1">Membrane</location>
        <topology evidence="1">Multi-pass membrane protein</topology>
    </subcellularLocation>
</comment>